<evidence type="ECO:0000313" key="4">
    <source>
        <dbReference type="Proteomes" id="UP000235739"/>
    </source>
</evidence>
<dbReference type="InterPro" id="IPR050266">
    <property type="entry name" value="AB_hydrolase_sf"/>
</dbReference>
<dbReference type="EMBL" id="PNQX01000001">
    <property type="protein sequence ID" value="PMQ21940.1"/>
    <property type="molecule type" value="Genomic_DNA"/>
</dbReference>
<sequence>MINNPADGSEIFFDDDQGGGEPILFLHGSALSRSIWRGLGYTKALGEGHRTIRMDLRGHGKSAKSHDVADYTMDKVVGDIQAVLDHLGIERIHIVGYSFGARTGLHMAMHHPEQVISLIMLGGTYEITDDEIGKLFFPGYLEVLRNGDIEGFVTGQEKNGRLDPSTRLAFKSNDPLALAAYYEAAETLQNIDLADLAKIRIPTLLLIGTRDQPRFDQNKIMVRTLPNARMVALPGRTHGSTLFPIEPVVNAIQSFWTGRQR</sequence>
<dbReference type="Pfam" id="PF00561">
    <property type="entry name" value="Abhydrolase_1"/>
    <property type="match status" value="1"/>
</dbReference>
<keyword evidence="1 3" id="KW-0378">Hydrolase</keyword>
<dbReference type="PANTHER" id="PTHR43798">
    <property type="entry name" value="MONOACYLGLYCEROL LIPASE"/>
    <property type="match status" value="1"/>
</dbReference>
<dbReference type="GO" id="GO:0016787">
    <property type="term" value="F:hydrolase activity"/>
    <property type="evidence" value="ECO:0007669"/>
    <property type="project" value="UniProtKB-KW"/>
</dbReference>
<dbReference type="RefSeq" id="WP_102598348.1">
    <property type="nucleotide sequence ID" value="NZ_JABUYH010000042.1"/>
</dbReference>
<name>A0A2N7S721_9MICC</name>
<feature type="domain" description="AB hydrolase-1" evidence="2">
    <location>
        <begin position="22"/>
        <end position="142"/>
    </location>
</feature>
<dbReference type="InterPro" id="IPR000073">
    <property type="entry name" value="AB_hydrolase_1"/>
</dbReference>
<dbReference type="InterPro" id="IPR029058">
    <property type="entry name" value="AB_hydrolase_fold"/>
</dbReference>
<evidence type="ECO:0000313" key="3">
    <source>
        <dbReference type="EMBL" id="PMQ21940.1"/>
    </source>
</evidence>
<evidence type="ECO:0000259" key="2">
    <source>
        <dbReference type="Pfam" id="PF00561"/>
    </source>
</evidence>
<reference evidence="3 4" key="1">
    <citation type="journal article" date="2017" name="Elife">
        <title>Extensive horizontal gene transfer in cheese-associated bacteria.</title>
        <authorList>
            <person name="Bonham K.S."/>
            <person name="Wolfe B.E."/>
            <person name="Dutton R.J."/>
        </authorList>
    </citation>
    <scope>NUCLEOTIDE SEQUENCE [LARGE SCALE GENOMIC DNA]</scope>
    <source>
        <strain evidence="3 4">JB182</strain>
    </source>
</reference>
<dbReference type="Gene3D" id="3.40.50.1820">
    <property type="entry name" value="alpha/beta hydrolase"/>
    <property type="match status" value="1"/>
</dbReference>
<accession>A0A2N7S721</accession>
<comment type="caution">
    <text evidence="3">The sequence shown here is derived from an EMBL/GenBank/DDBJ whole genome shotgun (WGS) entry which is preliminary data.</text>
</comment>
<evidence type="ECO:0000256" key="1">
    <source>
        <dbReference type="ARBA" id="ARBA00022801"/>
    </source>
</evidence>
<dbReference type="GO" id="GO:0016020">
    <property type="term" value="C:membrane"/>
    <property type="evidence" value="ECO:0007669"/>
    <property type="project" value="TreeGrafter"/>
</dbReference>
<gene>
    <name evidence="3" type="ORF">CIK84_00030</name>
</gene>
<proteinExistence type="predicted"/>
<dbReference type="PANTHER" id="PTHR43798:SF31">
    <property type="entry name" value="AB HYDROLASE SUPERFAMILY PROTEIN YCLE"/>
    <property type="match status" value="1"/>
</dbReference>
<dbReference type="PRINTS" id="PR00111">
    <property type="entry name" value="ABHYDROLASE"/>
</dbReference>
<dbReference type="SUPFAM" id="SSF53474">
    <property type="entry name" value="alpha/beta-Hydrolases"/>
    <property type="match status" value="1"/>
</dbReference>
<protein>
    <submittedName>
        <fullName evidence="3">Alpha/beta hydrolase</fullName>
    </submittedName>
</protein>
<organism evidence="3 4">
    <name type="scientific">Glutamicibacter arilaitensis</name>
    <dbReference type="NCBI Taxonomy" id="256701"/>
    <lineage>
        <taxon>Bacteria</taxon>
        <taxon>Bacillati</taxon>
        <taxon>Actinomycetota</taxon>
        <taxon>Actinomycetes</taxon>
        <taxon>Micrococcales</taxon>
        <taxon>Micrococcaceae</taxon>
        <taxon>Glutamicibacter</taxon>
    </lineage>
</organism>
<dbReference type="AlphaFoldDB" id="A0A2N7S721"/>
<dbReference type="Proteomes" id="UP000235739">
    <property type="component" value="Unassembled WGS sequence"/>
</dbReference>